<dbReference type="SUPFAM" id="SSF81301">
    <property type="entry name" value="Nucleotidyltransferase"/>
    <property type="match status" value="1"/>
</dbReference>
<evidence type="ECO:0000313" key="2">
    <source>
        <dbReference type="Proteomes" id="UP000324233"/>
    </source>
</evidence>
<evidence type="ECO:0000313" key="1">
    <source>
        <dbReference type="EMBL" id="QEH33222.1"/>
    </source>
</evidence>
<keyword evidence="2" id="KW-1185">Reference proteome</keyword>
<gene>
    <name evidence="1" type="ORF">OJF2_17220</name>
</gene>
<proteinExistence type="predicted"/>
<dbReference type="KEGG" id="agv:OJF2_17220"/>
<dbReference type="Proteomes" id="UP000324233">
    <property type="component" value="Chromosome"/>
</dbReference>
<evidence type="ECO:0008006" key="3">
    <source>
        <dbReference type="Google" id="ProtNLM"/>
    </source>
</evidence>
<dbReference type="Gene3D" id="3.30.460.40">
    <property type="match status" value="1"/>
</dbReference>
<protein>
    <recommendedName>
        <fullName evidence="3">Nucleotidyltransferase family protein</fullName>
    </recommendedName>
</protein>
<dbReference type="AlphaFoldDB" id="A0A5B9VY41"/>
<accession>A0A5B9VY41</accession>
<dbReference type="RefSeq" id="WP_210420463.1">
    <property type="nucleotide sequence ID" value="NZ_CP042997.1"/>
</dbReference>
<dbReference type="InterPro" id="IPR014942">
    <property type="entry name" value="AbiEii"/>
</dbReference>
<reference evidence="1 2" key="1">
    <citation type="submission" date="2019-08" db="EMBL/GenBank/DDBJ databases">
        <title>Deep-cultivation of Planctomycetes and their phenomic and genomic characterization uncovers novel biology.</title>
        <authorList>
            <person name="Wiegand S."/>
            <person name="Jogler M."/>
            <person name="Boedeker C."/>
            <person name="Pinto D."/>
            <person name="Vollmers J."/>
            <person name="Rivas-Marin E."/>
            <person name="Kohn T."/>
            <person name="Peeters S.H."/>
            <person name="Heuer A."/>
            <person name="Rast P."/>
            <person name="Oberbeckmann S."/>
            <person name="Bunk B."/>
            <person name="Jeske O."/>
            <person name="Meyerdierks A."/>
            <person name="Storesund J.E."/>
            <person name="Kallscheuer N."/>
            <person name="Luecker S."/>
            <person name="Lage O.M."/>
            <person name="Pohl T."/>
            <person name="Merkel B.J."/>
            <person name="Hornburger P."/>
            <person name="Mueller R.-W."/>
            <person name="Bruemmer F."/>
            <person name="Labrenz M."/>
            <person name="Spormann A.M."/>
            <person name="Op den Camp H."/>
            <person name="Overmann J."/>
            <person name="Amann R."/>
            <person name="Jetten M.S.M."/>
            <person name="Mascher T."/>
            <person name="Medema M.H."/>
            <person name="Devos D.P."/>
            <person name="Kaster A.-K."/>
            <person name="Ovreas L."/>
            <person name="Rohde M."/>
            <person name="Galperin M.Y."/>
            <person name="Jogler C."/>
        </authorList>
    </citation>
    <scope>NUCLEOTIDE SEQUENCE [LARGE SCALE GENOMIC DNA]</scope>
    <source>
        <strain evidence="1 2">OJF2</strain>
    </source>
</reference>
<sequence length="171" mass="18702">MRATAALETANVAYAVVGGNAVAAWVGRVDEAAVRFTQDVDLLIARSDLEVSKAALEAAGFVYRPVASIDLFLDGPDARPRDAVHIVFAGEKVRADYPLPAPEVNESEPAGAFRVLHLDALVRMKLTSFRDKDRTHLRDLIDVGLVDETWRLRLPDDLGERLQSLLDNPDG</sequence>
<dbReference type="Pfam" id="PF08843">
    <property type="entry name" value="AbiEii"/>
    <property type="match status" value="1"/>
</dbReference>
<dbReference type="InterPro" id="IPR043519">
    <property type="entry name" value="NT_sf"/>
</dbReference>
<dbReference type="EMBL" id="CP042997">
    <property type="protein sequence ID" value="QEH33222.1"/>
    <property type="molecule type" value="Genomic_DNA"/>
</dbReference>
<organism evidence="1 2">
    <name type="scientific">Aquisphaera giovannonii</name>
    <dbReference type="NCBI Taxonomy" id="406548"/>
    <lineage>
        <taxon>Bacteria</taxon>
        <taxon>Pseudomonadati</taxon>
        <taxon>Planctomycetota</taxon>
        <taxon>Planctomycetia</taxon>
        <taxon>Isosphaerales</taxon>
        <taxon>Isosphaeraceae</taxon>
        <taxon>Aquisphaera</taxon>
    </lineage>
</organism>
<name>A0A5B9VY41_9BACT</name>